<dbReference type="InterPro" id="IPR036291">
    <property type="entry name" value="NAD(P)-bd_dom_sf"/>
</dbReference>
<dbReference type="Gene3D" id="3.40.47.10">
    <property type="match status" value="1"/>
</dbReference>
<comment type="cofactor">
    <cofactor evidence="1">
        <name>pantetheine 4'-phosphate</name>
        <dbReference type="ChEBI" id="CHEBI:47942"/>
    </cofactor>
</comment>
<feature type="domain" description="PKS/mFAS DH" evidence="9">
    <location>
        <begin position="1377"/>
        <end position="1656"/>
    </location>
</feature>
<evidence type="ECO:0000256" key="6">
    <source>
        <dbReference type="SAM" id="MobiDB-lite"/>
    </source>
</evidence>
<feature type="region of interest" description="C-terminal hotdog fold" evidence="5">
    <location>
        <begin position="1513"/>
        <end position="1656"/>
    </location>
</feature>
<keyword evidence="11" id="KW-1185">Reference proteome</keyword>
<dbReference type="PROSITE" id="PS00606">
    <property type="entry name" value="KS3_1"/>
    <property type="match status" value="1"/>
</dbReference>
<dbReference type="Proteomes" id="UP000469011">
    <property type="component" value="Unassembled WGS sequence"/>
</dbReference>
<dbReference type="GO" id="GO:0004312">
    <property type="term" value="F:fatty acid synthase activity"/>
    <property type="evidence" value="ECO:0007669"/>
    <property type="project" value="TreeGrafter"/>
</dbReference>
<dbReference type="InterPro" id="IPR013968">
    <property type="entry name" value="PKS_KR"/>
</dbReference>
<feature type="region of interest" description="Disordered" evidence="6">
    <location>
        <begin position="584"/>
        <end position="611"/>
    </location>
</feature>
<protein>
    <submittedName>
        <fullName evidence="10">SDR family NAD(P)-dependent oxidoreductase</fullName>
    </submittedName>
</protein>
<dbReference type="InterPro" id="IPR020806">
    <property type="entry name" value="PKS_PP-bd"/>
</dbReference>
<feature type="active site" description="Proton donor; for dehydratase activity" evidence="5">
    <location>
        <position position="1577"/>
    </location>
</feature>
<evidence type="ECO:0000259" key="8">
    <source>
        <dbReference type="PROSITE" id="PS52004"/>
    </source>
</evidence>
<evidence type="ECO:0000259" key="7">
    <source>
        <dbReference type="PROSITE" id="PS50075"/>
    </source>
</evidence>
<dbReference type="RefSeq" id="WP_163464485.1">
    <property type="nucleotide sequence ID" value="NZ_JAAAMG010000013.1"/>
</dbReference>
<dbReference type="InterPro" id="IPR049552">
    <property type="entry name" value="PKS_DH_N"/>
</dbReference>
<dbReference type="InterPro" id="IPR032821">
    <property type="entry name" value="PKS_assoc"/>
</dbReference>
<dbReference type="Pfam" id="PF00698">
    <property type="entry name" value="Acyl_transf_1"/>
    <property type="match status" value="1"/>
</dbReference>
<dbReference type="Pfam" id="PF21089">
    <property type="entry name" value="PKS_DH_N"/>
    <property type="match status" value="1"/>
</dbReference>
<dbReference type="SUPFAM" id="SSF47336">
    <property type="entry name" value="ACP-like"/>
    <property type="match status" value="1"/>
</dbReference>
<dbReference type="Pfam" id="PF16197">
    <property type="entry name" value="KAsynt_C_assoc"/>
    <property type="match status" value="1"/>
</dbReference>
<accession>A0A6N9T3R6</accession>
<evidence type="ECO:0000313" key="10">
    <source>
        <dbReference type="EMBL" id="NDW06014.1"/>
    </source>
</evidence>
<dbReference type="InterPro" id="IPR009081">
    <property type="entry name" value="PP-bd_ACP"/>
</dbReference>
<evidence type="ECO:0000259" key="9">
    <source>
        <dbReference type="PROSITE" id="PS52019"/>
    </source>
</evidence>
<dbReference type="PANTHER" id="PTHR43775">
    <property type="entry name" value="FATTY ACID SYNTHASE"/>
    <property type="match status" value="1"/>
</dbReference>
<dbReference type="GO" id="GO:0006633">
    <property type="term" value="P:fatty acid biosynthetic process"/>
    <property type="evidence" value="ECO:0007669"/>
    <property type="project" value="InterPro"/>
</dbReference>
<feature type="region of interest" description="N-terminal hotdog fold" evidence="5">
    <location>
        <begin position="1377"/>
        <end position="1498"/>
    </location>
</feature>
<dbReference type="GO" id="GO:0031177">
    <property type="term" value="F:phosphopantetheine binding"/>
    <property type="evidence" value="ECO:0007669"/>
    <property type="project" value="InterPro"/>
</dbReference>
<name>A0A6N9T3R6_9HYPH</name>
<organism evidence="10 11">
    <name type="scientific">Jiella pacifica</name>
    <dbReference type="NCBI Taxonomy" id="2696469"/>
    <lineage>
        <taxon>Bacteria</taxon>
        <taxon>Pseudomonadati</taxon>
        <taxon>Pseudomonadota</taxon>
        <taxon>Alphaproteobacteria</taxon>
        <taxon>Hyphomicrobiales</taxon>
        <taxon>Aurantimonadaceae</taxon>
        <taxon>Jiella</taxon>
    </lineage>
</organism>
<dbReference type="SMART" id="SM00822">
    <property type="entry name" value="PKS_KR"/>
    <property type="match status" value="1"/>
</dbReference>
<dbReference type="Pfam" id="PF02801">
    <property type="entry name" value="Ketoacyl-synt_C"/>
    <property type="match status" value="1"/>
</dbReference>
<evidence type="ECO:0000256" key="2">
    <source>
        <dbReference type="ARBA" id="ARBA00022450"/>
    </source>
</evidence>
<proteinExistence type="predicted"/>
<dbReference type="InterPro" id="IPR049900">
    <property type="entry name" value="PKS_mFAS_DH"/>
</dbReference>
<dbReference type="InterPro" id="IPR016036">
    <property type="entry name" value="Malonyl_transacylase_ACP-bd"/>
</dbReference>
<keyword evidence="3" id="KW-0597">Phosphoprotein</keyword>
<dbReference type="CDD" id="cd00833">
    <property type="entry name" value="PKS"/>
    <property type="match status" value="1"/>
</dbReference>
<dbReference type="InterPro" id="IPR036736">
    <property type="entry name" value="ACP-like_sf"/>
</dbReference>
<keyword evidence="4" id="KW-0808">Transferase</keyword>
<dbReference type="InterPro" id="IPR014043">
    <property type="entry name" value="Acyl_transferase_dom"/>
</dbReference>
<dbReference type="SMART" id="SM00825">
    <property type="entry name" value="PKS_KS"/>
    <property type="match status" value="1"/>
</dbReference>
<dbReference type="PROSITE" id="PS52019">
    <property type="entry name" value="PKS_MFAS_DH"/>
    <property type="match status" value="1"/>
</dbReference>
<dbReference type="Gene3D" id="3.40.50.720">
    <property type="entry name" value="NAD(P)-binding Rossmann-like Domain"/>
    <property type="match status" value="1"/>
</dbReference>
<feature type="active site" description="Proton acceptor; for dehydratase activity" evidence="5">
    <location>
        <position position="1406"/>
    </location>
</feature>
<dbReference type="Pfam" id="PF14765">
    <property type="entry name" value="PS-DH"/>
    <property type="match status" value="1"/>
</dbReference>
<dbReference type="InterPro" id="IPR029058">
    <property type="entry name" value="AB_hydrolase_fold"/>
</dbReference>
<feature type="domain" description="Ketosynthase family 3 (KS3)" evidence="8">
    <location>
        <begin position="9"/>
        <end position="434"/>
    </location>
</feature>
<dbReference type="GO" id="GO:0004315">
    <property type="term" value="F:3-oxoacyl-[acyl-carrier-protein] synthase activity"/>
    <property type="evidence" value="ECO:0007669"/>
    <property type="project" value="InterPro"/>
</dbReference>
<comment type="caution">
    <text evidence="10">The sequence shown here is derived from an EMBL/GenBank/DDBJ whole genome shotgun (WGS) entry which is preliminary data.</text>
</comment>
<dbReference type="Gene3D" id="3.40.366.10">
    <property type="entry name" value="Malonyl-Coenzyme A Acyl Carrier Protein, domain 2"/>
    <property type="match status" value="1"/>
</dbReference>
<dbReference type="InterPro" id="IPR018201">
    <property type="entry name" value="Ketoacyl_synth_AS"/>
</dbReference>
<feature type="compositionally biased region" description="Basic and acidic residues" evidence="6">
    <location>
        <begin position="594"/>
        <end position="608"/>
    </location>
</feature>
<gene>
    <name evidence="10" type="ORF">GTK09_16455</name>
</gene>
<dbReference type="SMART" id="SM00827">
    <property type="entry name" value="PKS_AT"/>
    <property type="match status" value="1"/>
</dbReference>
<dbReference type="SUPFAM" id="SSF51735">
    <property type="entry name" value="NAD(P)-binding Rossmann-fold domains"/>
    <property type="match status" value="2"/>
</dbReference>
<reference evidence="10 11" key="1">
    <citation type="submission" date="2020-01" db="EMBL/GenBank/DDBJ databases">
        <title>Jiella pacifica sp. nov.</title>
        <authorList>
            <person name="Xue Z."/>
            <person name="Zhu S."/>
            <person name="Chen J."/>
            <person name="Yang J."/>
        </authorList>
    </citation>
    <scope>NUCLEOTIDE SEQUENCE [LARGE SCALE GENOMIC DNA]</scope>
    <source>
        <strain evidence="10 11">40Bstr34</strain>
    </source>
</reference>
<dbReference type="Gene3D" id="3.30.70.3290">
    <property type="match status" value="1"/>
</dbReference>
<dbReference type="FunFam" id="1.10.1200.10:FF:000005">
    <property type="entry name" value="Nonribosomal peptide synthetase 1"/>
    <property type="match status" value="1"/>
</dbReference>
<sequence>MTSVPNETGLEIAIVGLDCRFPGAPDPQSYRAALAEGRELVSRFDAETLRARGIPDAIAADPAYVRAQGVLADHDLFDPAPFAINPAEAELMDPQMRVLLECSEAALQNAACVPGPDTPCGVFVGAYYNTYRDIALRAGLMDRDTDAFIANLLNEKDFLATQIAYRLDLVGPAVTVQSACSTSLVAIHLASQALISGECDVALAGGATVRPEQIVGYRFQTGGIYAPDGVTRTFDAAAAGTVPGNGAGVLVLKRLADAIADKSRIRAVIRGTAIGNDGARRIGYTAPAAIGQARIVAAALAASEIDPRTIGYVEAHGSGKPIGDPIEIEGLTRAYGARAAHDRAIGVGSVKTNIGHTHAAAGVAGVIKTIFALEDGWLPPSLNYATPNPRIDFASSPFEVVREGRLWETRDAPRRAGVSSFGMGGTGAHAILEQAPTPAERPDMRSRARLFLLSAASETALGNGAAKLADTFAVADAPRLDDATLTLTLTSGRRERDHRMAVVAETHEQVAAAFAGKAAENVVLGDGSHADGLDFLLPGLGDHRPGMVHGLYRREPVFRDALTRCCTILKEDHGLDLLGPLTEAPSRSSATNEIDLRRMLGRGPKPEDGAGPLADTAAAQPAVFAVEFALAELWRAFGIVADRMLGYSLGEYVAACLAEVMDLKSALSVVALRARAISALPPGAMLAVGSGEDMVRALMPQAVSLAAVNGPNQCVVAGDVAHLSAFAADLSKRGVQSRRVETSHAFHTEALRPAAAPLVRALEKITLSPPKVPYLSNVTGNWITPDEATDPAYWVRHMCEPVRFGDGAAKLLARSGRTVLEIGPGQSTASLFVQSTIAGPHRGSVVSTLPSAYEPRGDHAGFLRAAGRLWCAGFKLDPAAFAEAGARKAALPGYAYDRQRYWLAAGSGGSTAPSSLATRQQGARRNDVADWFTVGGWRSLPHSKGVITSGSNGGERWLVIGSGAGMAEMLEARFAALADGPGAPTACFVPFADLSNHDGAIDVAALALHVADVAPSHVVCLACLDREGLAGEMANLDHARRTGFDLLLALSKVFADRSTDERVEIIVATPGAWHIGDETALPAYAIVLGAARTMRHEQTNICARVVDLLWDIPAGSPERRRIPDHAAVGTADAFLAEIRQPERPDLVALRANRAWGEDHQALRAASPPPKDRHPGVHLVTGGGALGLRLAAHLSATGAAAVVLVVRSGKRGPAHDARAAALEKLRAGPAEVVVEIADVADGPAMAAVAARIMARFGRLDEVFHTAGVAGGGLMQLKDPADAFRVMRPKCEGALVLIEAVRPLKPRTVMLFSSSIALTGAAGQADYAAANLYQDALAAAMDGCDGMRVVSVNWDAWRDIGMAHRNLSGSAEAEEIDDHPLLTRMRQVGSVRVYEAEIRESDWLVDEHRMSSHPVVAGTVHIELIRAAVTHSLTGACGDGRDPIEIAELVFVSPAVVPAGGGLALSVMLTPRAGGGFDVQSASRPLGEADAPLRLHARARAGRTDTPPPAARPIADLLDDVAFRDIGAPEHRGPMGYGPRSHCLRRIHAKDHEAIAEIALPALFSTASDALPLHPSMMDIAAAFVGLHLARRFRIPIAYGALRIYGPLEGTIYSHHRFDTNDAEETTTAAVTIRAADGRALAVIDGFVLKRIDDVGTHMRTLLDGTSREIATIAPPEGARSTPLPLADHLALGIGPEEGMDAIDRLLASTAGSNIAVTTRSLDAIRADLESGAARTPPTKKPAAAKRRLPVPFVPPRSPTEIAVADLWRDVLSLDEVGVHDGFFELGGHSLLGLSLAARLKERLGIEIPLGALFRALTVERLAQIIDGTETTP</sequence>
<evidence type="ECO:0000256" key="1">
    <source>
        <dbReference type="ARBA" id="ARBA00001957"/>
    </source>
</evidence>
<dbReference type="InterPro" id="IPR016039">
    <property type="entry name" value="Thiolase-like"/>
</dbReference>
<dbReference type="SMART" id="SM00826">
    <property type="entry name" value="PKS_DH"/>
    <property type="match status" value="1"/>
</dbReference>
<dbReference type="InterPro" id="IPR016035">
    <property type="entry name" value="Acyl_Trfase/lysoPLipase"/>
</dbReference>
<dbReference type="Gene3D" id="3.10.129.110">
    <property type="entry name" value="Polyketide synthase dehydratase"/>
    <property type="match status" value="1"/>
</dbReference>
<dbReference type="SMART" id="SM00823">
    <property type="entry name" value="PKS_PP"/>
    <property type="match status" value="1"/>
</dbReference>
<dbReference type="SUPFAM" id="SSF55048">
    <property type="entry name" value="Probable ACP-binding domain of malonyl-CoA ACP transacylase"/>
    <property type="match status" value="1"/>
</dbReference>
<dbReference type="SUPFAM" id="SSF52151">
    <property type="entry name" value="FabD/lysophospholipase-like"/>
    <property type="match status" value="1"/>
</dbReference>
<dbReference type="InterPro" id="IPR014031">
    <property type="entry name" value="Ketoacyl_synth_C"/>
</dbReference>
<evidence type="ECO:0000256" key="4">
    <source>
        <dbReference type="ARBA" id="ARBA00022679"/>
    </source>
</evidence>
<dbReference type="PROSITE" id="PS50075">
    <property type="entry name" value="CARRIER"/>
    <property type="match status" value="1"/>
</dbReference>
<dbReference type="PROSITE" id="PS52004">
    <property type="entry name" value="KS3_2"/>
    <property type="match status" value="1"/>
</dbReference>
<dbReference type="InterPro" id="IPR020841">
    <property type="entry name" value="PKS_Beta-ketoAc_synthase_dom"/>
</dbReference>
<dbReference type="InterPro" id="IPR049551">
    <property type="entry name" value="PKS_DH_C"/>
</dbReference>
<dbReference type="Pfam" id="PF00109">
    <property type="entry name" value="ketoacyl-synt"/>
    <property type="match status" value="1"/>
</dbReference>
<dbReference type="InterPro" id="IPR057326">
    <property type="entry name" value="KR_dom"/>
</dbReference>
<dbReference type="InterPro" id="IPR042104">
    <property type="entry name" value="PKS_dehydratase_sf"/>
</dbReference>
<dbReference type="EMBL" id="JAAAMG010000013">
    <property type="protein sequence ID" value="NDW06014.1"/>
    <property type="molecule type" value="Genomic_DNA"/>
</dbReference>
<dbReference type="InterPro" id="IPR020807">
    <property type="entry name" value="PKS_DH"/>
</dbReference>
<dbReference type="Gene3D" id="3.40.50.1820">
    <property type="entry name" value="alpha/beta hydrolase"/>
    <property type="match status" value="1"/>
</dbReference>
<feature type="domain" description="Carrier" evidence="7">
    <location>
        <begin position="1753"/>
        <end position="1828"/>
    </location>
</feature>
<dbReference type="InterPro" id="IPR001227">
    <property type="entry name" value="Ac_transferase_dom_sf"/>
</dbReference>
<dbReference type="InterPro" id="IPR014030">
    <property type="entry name" value="Ketoacyl_synth_N"/>
</dbReference>
<keyword evidence="2" id="KW-0596">Phosphopantetheine</keyword>
<evidence type="ECO:0000256" key="5">
    <source>
        <dbReference type="PROSITE-ProRule" id="PRU01363"/>
    </source>
</evidence>
<dbReference type="Pfam" id="PF00550">
    <property type="entry name" value="PP-binding"/>
    <property type="match status" value="1"/>
</dbReference>
<dbReference type="PANTHER" id="PTHR43775:SF51">
    <property type="entry name" value="INACTIVE PHENOLPHTHIOCEROL SYNTHESIS POLYKETIDE SYNTHASE TYPE I PKS1-RELATED"/>
    <property type="match status" value="1"/>
</dbReference>
<dbReference type="Pfam" id="PF08659">
    <property type="entry name" value="KR"/>
    <property type="match status" value="1"/>
</dbReference>
<evidence type="ECO:0000313" key="11">
    <source>
        <dbReference type="Proteomes" id="UP000469011"/>
    </source>
</evidence>
<dbReference type="SUPFAM" id="SSF53901">
    <property type="entry name" value="Thiolase-like"/>
    <property type="match status" value="1"/>
</dbReference>
<evidence type="ECO:0000256" key="3">
    <source>
        <dbReference type="ARBA" id="ARBA00022553"/>
    </source>
</evidence>
<dbReference type="InterPro" id="IPR050091">
    <property type="entry name" value="PKS_NRPS_Biosynth_Enz"/>
</dbReference>